<gene>
    <name evidence="9" type="ORF">NP596_16460</name>
</gene>
<dbReference type="PANTHER" id="PTHR43520:SF8">
    <property type="entry name" value="P-TYPE CU(+) TRANSPORTER"/>
    <property type="match status" value="1"/>
</dbReference>
<dbReference type="EMBL" id="JANIBK010000121">
    <property type="protein sequence ID" value="MCQ8130052.1"/>
    <property type="molecule type" value="Genomic_DNA"/>
</dbReference>
<dbReference type="Pfam" id="PF00122">
    <property type="entry name" value="E1-E2_ATPase"/>
    <property type="match status" value="1"/>
</dbReference>
<comment type="caution">
    <text evidence="9">The sequence shown here is derived from an EMBL/GenBank/DDBJ whole genome shotgun (WGS) entry which is preliminary data.</text>
</comment>
<keyword evidence="3" id="KW-0479">Metal-binding</keyword>
<evidence type="ECO:0000313" key="10">
    <source>
        <dbReference type="Proteomes" id="UP001524586"/>
    </source>
</evidence>
<dbReference type="PRINTS" id="PR00941">
    <property type="entry name" value="CDATPASE"/>
</dbReference>
<keyword evidence="4" id="KW-0547">Nucleotide-binding</keyword>
<feature type="transmembrane region" description="Helical" evidence="7">
    <location>
        <begin position="432"/>
        <end position="453"/>
    </location>
</feature>
<dbReference type="InterPro" id="IPR036163">
    <property type="entry name" value="HMA_dom_sf"/>
</dbReference>
<dbReference type="PROSITE" id="PS01047">
    <property type="entry name" value="HMA_1"/>
    <property type="match status" value="1"/>
</dbReference>
<dbReference type="Proteomes" id="UP001524586">
    <property type="component" value="Unassembled WGS sequence"/>
</dbReference>
<feature type="domain" description="HMA" evidence="8">
    <location>
        <begin position="108"/>
        <end position="171"/>
    </location>
</feature>
<evidence type="ECO:0000256" key="1">
    <source>
        <dbReference type="ARBA" id="ARBA00004127"/>
    </source>
</evidence>
<feature type="transmembrane region" description="Helical" evidence="7">
    <location>
        <begin position="197"/>
        <end position="216"/>
    </location>
</feature>
<dbReference type="InterPro" id="IPR017969">
    <property type="entry name" value="Heavy-metal-associated_CS"/>
</dbReference>
<dbReference type="InterPro" id="IPR006121">
    <property type="entry name" value="HMA_dom"/>
</dbReference>
<evidence type="ECO:0000259" key="8">
    <source>
        <dbReference type="PROSITE" id="PS50846"/>
    </source>
</evidence>
<keyword evidence="7" id="KW-0472">Membrane</keyword>
<dbReference type="PANTHER" id="PTHR43520">
    <property type="entry name" value="ATP7, ISOFORM B"/>
    <property type="match status" value="1"/>
</dbReference>
<feature type="non-terminal residue" evidence="9">
    <location>
        <position position="477"/>
    </location>
</feature>
<evidence type="ECO:0000256" key="4">
    <source>
        <dbReference type="ARBA" id="ARBA00022741"/>
    </source>
</evidence>
<dbReference type="NCBIfam" id="TIGR01494">
    <property type="entry name" value="ATPase_P-type"/>
    <property type="match status" value="1"/>
</dbReference>
<dbReference type="CDD" id="cd00371">
    <property type="entry name" value="HMA"/>
    <property type="match status" value="1"/>
</dbReference>
<evidence type="ECO:0000256" key="5">
    <source>
        <dbReference type="ARBA" id="ARBA00022840"/>
    </source>
</evidence>
<dbReference type="SUPFAM" id="SSF81653">
    <property type="entry name" value="Calcium ATPase, transduction domain A"/>
    <property type="match status" value="1"/>
</dbReference>
<keyword evidence="5" id="KW-0067">ATP-binding</keyword>
<evidence type="ECO:0000256" key="7">
    <source>
        <dbReference type="SAM" id="Phobius"/>
    </source>
</evidence>
<evidence type="ECO:0000256" key="6">
    <source>
        <dbReference type="ARBA" id="ARBA00022967"/>
    </source>
</evidence>
<protein>
    <submittedName>
        <fullName evidence="9">Heavy metal translocating P-type ATPase</fullName>
    </submittedName>
</protein>
<dbReference type="InterPro" id="IPR008250">
    <property type="entry name" value="ATPase_P-typ_transduc_dom_A_sf"/>
</dbReference>
<dbReference type="Gene3D" id="3.30.70.100">
    <property type="match status" value="1"/>
</dbReference>
<comment type="similarity">
    <text evidence="2">Belongs to the cation transport ATPase (P-type) (TC 3.A.3) family. Type IB subfamily.</text>
</comment>
<keyword evidence="10" id="KW-1185">Reference proteome</keyword>
<comment type="subcellular location">
    <subcellularLocation>
        <location evidence="1">Endomembrane system</location>
        <topology evidence="1">Multi-pass membrane protein</topology>
    </subcellularLocation>
</comment>
<proteinExistence type="inferred from homology"/>
<name>A0ABT1U875_9GAMM</name>
<reference evidence="9 10" key="1">
    <citation type="submission" date="2022-07" db="EMBL/GenBank/DDBJ databases">
        <title>Methylomonas rivi sp. nov., Methylomonas rosea sp. nov., Methylomonas aureus sp. nov. and Methylomonas subterranea sp. nov., four novel methanotrophs isolated from a freshwater creek and the deep terrestrial subsurface.</title>
        <authorList>
            <person name="Abin C."/>
            <person name="Sankaranarayanan K."/>
            <person name="Garner C."/>
            <person name="Sindelar R."/>
            <person name="Kotary K."/>
            <person name="Garner R."/>
            <person name="Barclay S."/>
            <person name="Lawson P."/>
            <person name="Krumholz L."/>
        </authorList>
    </citation>
    <scope>NUCLEOTIDE SEQUENCE [LARGE SCALE GENOMIC DNA]</scope>
    <source>
        <strain evidence="9 10">WSC-6</strain>
    </source>
</reference>
<accession>A0ABT1U875</accession>
<feature type="transmembrane region" description="Helical" evidence="7">
    <location>
        <begin position="222"/>
        <end position="244"/>
    </location>
</feature>
<dbReference type="SUPFAM" id="SSF55008">
    <property type="entry name" value="HMA, heavy metal-associated domain"/>
    <property type="match status" value="1"/>
</dbReference>
<sequence length="477" mass="51490">MTTNNGGLSHGQLAHALKRRIRVIAPVLLKDPERAYILEILLKKRPGIVEVRSVPAIGSITVKFAPEQLSKPDLLRLLDALLANIGQKKPAEFAAATATEIDNSLPIREYHVAIEGMSCVSCALLIEMLLRRDPRIVSADVNYASEAAMIKGRIDEEQTLLLIEKAGYKAHNFDGLAQRQLLIEREKQRLSDARKRALLSVALSVPVMAIGMAAPGSRFWHWAQHLLALPVVFWAGKLFFVRAAKLAKRGATNMDSLIAMGVGSSYGYSLFSLLAGRRGLYFDSATGIITFVLIGRYLEEKAKGKAHEAIRKLVDLQPQHATLLRDGHEIVVGLEQIAVDDLLLVRPGEKIPTDGIVVEGLSTVDESMVTGESLPVVKDVGQRLIGGCINANGVLKMRVTAVGRDTVLANIIHMVDQAQSSKLPIQKTVDRISAVFVPSVMTLSAITLGGWMLAGAGSGAAFSNAIAVLLIACPCSL</sequence>
<evidence type="ECO:0000313" key="9">
    <source>
        <dbReference type="EMBL" id="MCQ8130052.1"/>
    </source>
</evidence>
<dbReference type="InterPro" id="IPR059000">
    <property type="entry name" value="ATPase_P-type_domA"/>
</dbReference>
<dbReference type="Gene3D" id="2.70.150.10">
    <property type="entry name" value="Calcium-transporting ATPase, cytoplasmic transduction domain A"/>
    <property type="match status" value="1"/>
</dbReference>
<dbReference type="InterPro" id="IPR027256">
    <property type="entry name" value="P-typ_ATPase_IB"/>
</dbReference>
<dbReference type="InterPro" id="IPR001757">
    <property type="entry name" value="P_typ_ATPase"/>
</dbReference>
<feature type="transmembrane region" description="Helical" evidence="7">
    <location>
        <begin position="280"/>
        <end position="298"/>
    </location>
</feature>
<keyword evidence="7" id="KW-0812">Transmembrane</keyword>
<evidence type="ECO:0000256" key="3">
    <source>
        <dbReference type="ARBA" id="ARBA00022723"/>
    </source>
</evidence>
<keyword evidence="7" id="KW-1133">Transmembrane helix</keyword>
<dbReference type="PROSITE" id="PS50846">
    <property type="entry name" value="HMA_2"/>
    <property type="match status" value="1"/>
</dbReference>
<evidence type="ECO:0000256" key="2">
    <source>
        <dbReference type="ARBA" id="ARBA00006024"/>
    </source>
</evidence>
<keyword evidence="6" id="KW-1278">Translocase</keyword>
<organism evidence="9 10">
    <name type="scientific">Methylomonas rivi</name>
    <dbReference type="NCBI Taxonomy" id="2952226"/>
    <lineage>
        <taxon>Bacteria</taxon>
        <taxon>Pseudomonadati</taxon>
        <taxon>Pseudomonadota</taxon>
        <taxon>Gammaproteobacteria</taxon>
        <taxon>Methylococcales</taxon>
        <taxon>Methylococcaceae</taxon>
        <taxon>Methylomonas</taxon>
    </lineage>
</organism>
<feature type="transmembrane region" description="Helical" evidence="7">
    <location>
        <begin position="256"/>
        <end position="274"/>
    </location>
</feature>
<dbReference type="RefSeq" id="WP_256616478.1">
    <property type="nucleotide sequence ID" value="NZ_JANIBK010000121.1"/>
</dbReference>